<name>A0ABU4VEH4_9ACTN</name>
<evidence type="ECO:0000313" key="2">
    <source>
        <dbReference type="Proteomes" id="UP001277761"/>
    </source>
</evidence>
<dbReference type="Proteomes" id="UP001277761">
    <property type="component" value="Unassembled WGS sequence"/>
</dbReference>
<accession>A0ABU4VEH4</accession>
<protein>
    <submittedName>
        <fullName evidence="1">Uncharacterized protein</fullName>
    </submittedName>
</protein>
<keyword evidence="2" id="KW-1185">Reference proteome</keyword>
<gene>
    <name evidence="1" type="ORF">SK069_01175</name>
</gene>
<dbReference type="EMBL" id="JAXAVX010000001">
    <property type="protein sequence ID" value="MDX8150192.1"/>
    <property type="molecule type" value="Genomic_DNA"/>
</dbReference>
<evidence type="ECO:0000313" key="1">
    <source>
        <dbReference type="EMBL" id="MDX8150192.1"/>
    </source>
</evidence>
<organism evidence="1 2">
    <name type="scientific">Patulibacter brassicae</name>
    <dbReference type="NCBI Taxonomy" id="1705717"/>
    <lineage>
        <taxon>Bacteria</taxon>
        <taxon>Bacillati</taxon>
        <taxon>Actinomycetota</taxon>
        <taxon>Thermoleophilia</taxon>
        <taxon>Solirubrobacterales</taxon>
        <taxon>Patulibacteraceae</taxon>
        <taxon>Patulibacter</taxon>
    </lineage>
</organism>
<dbReference type="RefSeq" id="WP_319952344.1">
    <property type="nucleotide sequence ID" value="NZ_JAXAVX010000001.1"/>
</dbReference>
<proteinExistence type="predicted"/>
<comment type="caution">
    <text evidence="1">The sequence shown here is derived from an EMBL/GenBank/DDBJ whole genome shotgun (WGS) entry which is preliminary data.</text>
</comment>
<sequence>MACLIITYDVERVGDESARHTRLIAAIQALGAWGRVQSGVWIAQTDVPVAVAFDALMEHLDPEHPLLVAQISGDVKPQWANSLCDSAWLRTRV</sequence>
<reference evidence="1 2" key="1">
    <citation type="submission" date="2023-11" db="EMBL/GenBank/DDBJ databases">
        <authorList>
            <person name="Xu M."/>
            <person name="Jiang T."/>
        </authorList>
    </citation>
    <scope>NUCLEOTIDE SEQUENCE [LARGE SCALE GENOMIC DNA]</scope>
    <source>
        <strain evidence="1 2">SD</strain>
    </source>
</reference>